<dbReference type="UniPathway" id="UPA00060">
    <property type="reaction ID" value="UER00142"/>
</dbReference>
<reference evidence="5 6" key="1">
    <citation type="submission" date="2008-06" db="EMBL/GenBank/DDBJ databases">
        <title>Complete sequence of Chloroherpeton thalassium ATCC 35110.</title>
        <authorList>
            <consortium name="US DOE Joint Genome Institute"/>
            <person name="Lucas S."/>
            <person name="Copeland A."/>
            <person name="Lapidus A."/>
            <person name="Glavina del Rio T."/>
            <person name="Dalin E."/>
            <person name="Tice H."/>
            <person name="Bruce D."/>
            <person name="Goodwin L."/>
            <person name="Pitluck S."/>
            <person name="Schmutz J."/>
            <person name="Larimer F."/>
            <person name="Land M."/>
            <person name="Hauser L."/>
            <person name="Kyrpides N."/>
            <person name="Mikhailova N."/>
            <person name="Liu Z."/>
            <person name="Li T."/>
            <person name="Zhao F."/>
            <person name="Overmann J."/>
            <person name="Bryant D.A."/>
            <person name="Richardson P."/>
        </authorList>
    </citation>
    <scope>NUCLEOTIDE SEQUENCE [LARGE SCALE GENOMIC DNA]</scope>
    <source>
        <strain evidence="6">ATCC 35110 / GB-78</strain>
    </source>
</reference>
<feature type="binding site" evidence="2">
    <location>
        <position position="63"/>
    </location>
    <ligand>
        <name>substrate</name>
    </ligand>
</feature>
<dbReference type="GO" id="GO:0005524">
    <property type="term" value="F:ATP binding"/>
    <property type="evidence" value="ECO:0007669"/>
    <property type="project" value="UniProtKB-UniRule"/>
</dbReference>
<organism evidence="5 6">
    <name type="scientific">Chloroherpeton thalassium (strain ATCC 35110 / GB-78)</name>
    <dbReference type="NCBI Taxonomy" id="517418"/>
    <lineage>
        <taxon>Bacteria</taxon>
        <taxon>Pseudomonadati</taxon>
        <taxon>Chlorobiota</taxon>
        <taxon>Chlorobiia</taxon>
        <taxon>Chlorobiales</taxon>
        <taxon>Chloroherpetonaceae</taxon>
        <taxon>Chloroherpeton</taxon>
    </lineage>
</organism>
<dbReference type="EMBL" id="CP001100">
    <property type="protein sequence ID" value="ACF13691.1"/>
    <property type="molecule type" value="Genomic_DNA"/>
</dbReference>
<dbReference type="Pfam" id="PF02769">
    <property type="entry name" value="AIRS_C"/>
    <property type="match status" value="1"/>
</dbReference>
<dbReference type="NCBIfam" id="TIGR01379">
    <property type="entry name" value="thiL"/>
    <property type="match status" value="1"/>
</dbReference>
<comment type="catalytic activity">
    <reaction evidence="2">
        <text>thiamine phosphate + ATP = thiamine diphosphate + ADP</text>
        <dbReference type="Rhea" id="RHEA:15913"/>
        <dbReference type="ChEBI" id="CHEBI:30616"/>
        <dbReference type="ChEBI" id="CHEBI:37575"/>
        <dbReference type="ChEBI" id="CHEBI:58937"/>
        <dbReference type="ChEBI" id="CHEBI:456216"/>
        <dbReference type="EC" id="2.7.4.16"/>
    </reaction>
</comment>
<feature type="binding site" evidence="2">
    <location>
        <position position="85"/>
    </location>
    <ligand>
        <name>Mg(2+)</name>
        <dbReference type="ChEBI" id="CHEBI:18420"/>
        <label>3</label>
    </ligand>
</feature>
<evidence type="ECO:0000256" key="2">
    <source>
        <dbReference type="HAMAP-Rule" id="MF_02128"/>
    </source>
</evidence>
<dbReference type="InterPro" id="IPR036676">
    <property type="entry name" value="PurM-like_C_sf"/>
</dbReference>
<dbReference type="Gene3D" id="3.90.650.10">
    <property type="entry name" value="PurM-like C-terminal domain"/>
    <property type="match status" value="1"/>
</dbReference>
<dbReference type="GO" id="GO:0009228">
    <property type="term" value="P:thiamine biosynthetic process"/>
    <property type="evidence" value="ECO:0007669"/>
    <property type="project" value="UniProtKB-KW"/>
</dbReference>
<feature type="binding site" evidence="2">
    <location>
        <position position="246"/>
    </location>
    <ligand>
        <name>ATP</name>
        <dbReference type="ChEBI" id="CHEBI:30616"/>
    </ligand>
</feature>
<dbReference type="GO" id="GO:0009229">
    <property type="term" value="P:thiamine diphosphate biosynthetic process"/>
    <property type="evidence" value="ECO:0007669"/>
    <property type="project" value="UniProtKB-UniRule"/>
</dbReference>
<evidence type="ECO:0000313" key="5">
    <source>
        <dbReference type="EMBL" id="ACF13691.1"/>
    </source>
</evidence>
<dbReference type="InterPro" id="IPR010918">
    <property type="entry name" value="PurM-like_C_dom"/>
</dbReference>
<feature type="binding site" evidence="2">
    <location>
        <position position="39"/>
    </location>
    <ligand>
        <name>Mg(2+)</name>
        <dbReference type="ChEBI" id="CHEBI:18420"/>
        <label>4</label>
    </ligand>
</feature>
<accession>B3QYZ8</accession>
<feature type="binding site" evidence="2">
    <location>
        <position position="350"/>
    </location>
    <ligand>
        <name>substrate</name>
    </ligand>
</feature>
<dbReference type="RefSeq" id="WP_012499775.1">
    <property type="nucleotide sequence ID" value="NC_011026.1"/>
</dbReference>
<feature type="binding site" evidence="2">
    <location>
        <position position="115"/>
    </location>
    <ligand>
        <name>ATP</name>
        <dbReference type="ChEBI" id="CHEBI:30616"/>
    </ligand>
</feature>
<dbReference type="PANTHER" id="PTHR30270:SF0">
    <property type="entry name" value="THIAMINE-MONOPHOSPHATE KINASE"/>
    <property type="match status" value="1"/>
</dbReference>
<feature type="domain" description="PurM-like N-terminal" evidence="3">
    <location>
        <begin position="37"/>
        <end position="151"/>
    </location>
</feature>
<dbReference type="SUPFAM" id="SSF55326">
    <property type="entry name" value="PurM N-terminal domain-like"/>
    <property type="match status" value="1"/>
</dbReference>
<feature type="binding site" evidence="2">
    <location>
        <position position="244"/>
    </location>
    <ligand>
        <name>Mg(2+)</name>
        <dbReference type="ChEBI" id="CHEBI:18420"/>
        <label>3</label>
    </ligand>
</feature>
<dbReference type="Proteomes" id="UP000001208">
    <property type="component" value="Chromosome"/>
</dbReference>
<protein>
    <recommendedName>
        <fullName evidence="2">Thiamine-monophosphate kinase</fullName>
        <shortName evidence="2">TMP kinase</shortName>
        <shortName evidence="2">Thiamine-phosphate kinase</shortName>
        <ecNumber evidence="2">2.7.4.16</ecNumber>
    </recommendedName>
</protein>
<dbReference type="SUPFAM" id="SSF56042">
    <property type="entry name" value="PurM C-terminal domain-like"/>
    <property type="match status" value="1"/>
</dbReference>
<dbReference type="HAMAP" id="MF_02128">
    <property type="entry name" value="TMP_kinase"/>
    <property type="match status" value="1"/>
</dbReference>
<feature type="binding site" evidence="2">
    <location>
        <position position="54"/>
    </location>
    <ligand>
        <name>Mg(2+)</name>
        <dbReference type="ChEBI" id="CHEBI:18420"/>
        <label>4</label>
    </ligand>
</feature>
<feature type="binding site" evidence="2">
    <location>
        <position position="133"/>
    </location>
    <ligand>
        <name>Mg(2+)</name>
        <dbReference type="ChEBI" id="CHEBI:18420"/>
        <label>1</label>
    </ligand>
</feature>
<feature type="binding site" evidence="2">
    <location>
        <position position="39"/>
    </location>
    <ligand>
        <name>Mg(2+)</name>
        <dbReference type="ChEBI" id="CHEBI:18420"/>
        <label>3</label>
    </ligand>
</feature>
<keyword evidence="6" id="KW-1185">Reference proteome</keyword>
<feature type="binding site" evidence="2">
    <location>
        <position position="56"/>
    </location>
    <ligand>
        <name>Mg(2+)</name>
        <dbReference type="ChEBI" id="CHEBI:18420"/>
        <label>1</label>
    </ligand>
</feature>
<evidence type="ECO:0000259" key="3">
    <source>
        <dbReference type="Pfam" id="PF00586"/>
    </source>
</evidence>
<dbReference type="InterPro" id="IPR006283">
    <property type="entry name" value="ThiL-like"/>
</dbReference>
<evidence type="ECO:0000259" key="4">
    <source>
        <dbReference type="Pfam" id="PF02769"/>
    </source>
</evidence>
<dbReference type="GO" id="GO:0000287">
    <property type="term" value="F:magnesium ion binding"/>
    <property type="evidence" value="ECO:0007669"/>
    <property type="project" value="UniProtKB-UniRule"/>
</dbReference>
<feature type="binding site" evidence="2">
    <location>
        <position position="297"/>
    </location>
    <ligand>
        <name>substrate</name>
    </ligand>
</feature>
<comment type="similarity">
    <text evidence="2">Belongs to the thiamine-monophosphate kinase family.</text>
</comment>
<dbReference type="Pfam" id="PF00586">
    <property type="entry name" value="AIRS"/>
    <property type="match status" value="1"/>
</dbReference>
<dbReference type="STRING" id="517418.Ctha_1228"/>
<dbReference type="OrthoDB" id="9802811at2"/>
<feature type="binding site" evidence="2">
    <location>
        <position position="85"/>
    </location>
    <ligand>
        <name>Mg(2+)</name>
        <dbReference type="ChEBI" id="CHEBI:18420"/>
        <label>2</label>
    </ligand>
</feature>
<dbReference type="InterPro" id="IPR016188">
    <property type="entry name" value="PurM-like_N"/>
</dbReference>
<comment type="function">
    <text evidence="2">Catalyzes the ATP-dependent phosphorylation of thiamine-monophosphate (TMP) to form thiamine-pyrophosphate (TPP), the active form of vitamin B1.</text>
</comment>
<feature type="binding site" evidence="2">
    <location>
        <position position="56"/>
    </location>
    <ligand>
        <name>Mg(2+)</name>
        <dbReference type="ChEBI" id="CHEBI:18420"/>
        <label>2</label>
    </ligand>
</feature>
<keyword evidence="2 5" id="KW-0418">Kinase</keyword>
<dbReference type="GO" id="GO:0009030">
    <property type="term" value="F:thiamine-phosphate kinase activity"/>
    <property type="evidence" value="ECO:0007669"/>
    <property type="project" value="UniProtKB-UniRule"/>
</dbReference>
<keyword evidence="2" id="KW-0460">Magnesium</keyword>
<evidence type="ECO:0000256" key="1">
    <source>
        <dbReference type="ARBA" id="ARBA00022977"/>
    </source>
</evidence>
<feature type="domain" description="PurM-like C-terminal" evidence="4">
    <location>
        <begin position="163"/>
        <end position="333"/>
    </location>
</feature>
<dbReference type="PANTHER" id="PTHR30270">
    <property type="entry name" value="THIAMINE-MONOPHOSPHATE KINASE"/>
    <property type="match status" value="1"/>
</dbReference>
<dbReference type="HOGENOM" id="CLU_046964_1_1_10"/>
<comment type="pathway">
    <text evidence="2">Cofactor biosynthesis; thiamine diphosphate biosynthesis; thiamine diphosphate from thiamine phosphate: step 1/1.</text>
</comment>
<keyword evidence="2" id="KW-0808">Transferase</keyword>
<keyword evidence="1 2" id="KW-0784">Thiamine biosynthesis</keyword>
<name>B3QYZ8_CHLT3</name>
<sequence>MTFTKISEIGEFGLIEKISAIASQTESQMNSLKKGIGDDCAILEFSDTEYQVVTTDLLIEQIHFDLLTTPMEHLGAKAISVNVSDICAMNALPTYAVVSIALSEKLSVEMVESLYKGMSNAAKEYGLAIVGGDTSASTAGLVISVTIVGKVKKEKVARRSTAKPGDVVCVSGVLGGSHAGLKVLMRERKLMLDNLKEDGSVDENYRPEIADYQDAVSRHLLPKARLDIVRLFERRGIVPTAMIDISDGLASEIKHICKESKTGAIIEENKFPIMSHARHVADEFEEEATTYALYGGEDYELLFTLSPEDAEKLQETDDVKIIGEIKPEAYGVVMLDMFAREIDLRKVTGYQHFAQPSDESEADEDVWGEDDDF</sequence>
<feature type="binding site" evidence="2">
    <location>
        <begin position="132"/>
        <end position="133"/>
    </location>
    <ligand>
        <name>ATP</name>
        <dbReference type="ChEBI" id="CHEBI:30616"/>
    </ligand>
</feature>
<feature type="binding site" evidence="2">
    <location>
        <position position="247"/>
    </location>
    <ligand>
        <name>Mg(2+)</name>
        <dbReference type="ChEBI" id="CHEBI:18420"/>
        <label>5</label>
    </ligand>
</feature>
<feature type="binding site" evidence="2">
    <location>
        <position position="55"/>
    </location>
    <ligand>
        <name>Mg(2+)</name>
        <dbReference type="ChEBI" id="CHEBI:18420"/>
        <label>1</label>
    </ligand>
</feature>
<dbReference type="KEGG" id="cts:Ctha_1228"/>
<keyword evidence="2" id="KW-0479">Metal-binding</keyword>
<dbReference type="Gene3D" id="3.30.1330.10">
    <property type="entry name" value="PurM-like, N-terminal domain"/>
    <property type="match status" value="1"/>
</dbReference>
<dbReference type="InterPro" id="IPR036921">
    <property type="entry name" value="PurM-like_N_sf"/>
</dbReference>
<comment type="miscellaneous">
    <text evidence="2">Reaction mechanism of ThiL seems to utilize a direct, inline transfer of the gamma-phosphate of ATP to TMP rather than a phosphorylated enzyme intermediate.</text>
</comment>
<dbReference type="PIRSF" id="PIRSF005303">
    <property type="entry name" value="Thiam_monoph_kin"/>
    <property type="match status" value="1"/>
</dbReference>
<evidence type="ECO:0000313" key="6">
    <source>
        <dbReference type="Proteomes" id="UP000001208"/>
    </source>
</evidence>
<dbReference type="eggNOG" id="COG0611">
    <property type="taxonomic scope" value="Bacteria"/>
</dbReference>
<feature type="binding site" evidence="2">
    <location>
        <position position="159"/>
    </location>
    <ligand>
        <name>ATP</name>
        <dbReference type="ChEBI" id="CHEBI:30616"/>
    </ligand>
</feature>
<dbReference type="CDD" id="cd02194">
    <property type="entry name" value="ThiL"/>
    <property type="match status" value="1"/>
</dbReference>
<proteinExistence type="inferred from homology"/>
<dbReference type="EC" id="2.7.4.16" evidence="2"/>
<dbReference type="AlphaFoldDB" id="B3QYZ8"/>
<gene>
    <name evidence="2" type="primary">thiL</name>
    <name evidence="5" type="ordered locus">Ctha_1228</name>
</gene>
<keyword evidence="2" id="KW-0547">Nucleotide-binding</keyword>
<keyword evidence="2" id="KW-0067">ATP-binding</keyword>
<feature type="binding site" evidence="2">
    <location>
        <position position="85"/>
    </location>
    <ligand>
        <name>Mg(2+)</name>
        <dbReference type="ChEBI" id="CHEBI:18420"/>
        <label>4</label>
    </ligand>
</feature>